<dbReference type="SUPFAM" id="SSF53335">
    <property type="entry name" value="S-adenosyl-L-methionine-dependent methyltransferases"/>
    <property type="match status" value="1"/>
</dbReference>
<protein>
    <submittedName>
        <fullName evidence="1">Uncharacterized protein</fullName>
    </submittedName>
</protein>
<dbReference type="InterPro" id="IPR029063">
    <property type="entry name" value="SAM-dependent_MTases_sf"/>
</dbReference>
<sequence length="80" mass="9685">MTQADAPVSIAEVRAYWHEKHIPQQWYSRREPYTLAWFNELEYKRHNVYYPHILEDFEFEYHKGERILEIGCGLGTELAL</sequence>
<feature type="non-terminal residue" evidence="1">
    <location>
        <position position="80"/>
    </location>
</feature>
<dbReference type="EMBL" id="UINC01221902">
    <property type="protein sequence ID" value="SVE50434.1"/>
    <property type="molecule type" value="Genomic_DNA"/>
</dbReference>
<gene>
    <name evidence="1" type="ORF">METZ01_LOCUS503288</name>
</gene>
<organism evidence="1">
    <name type="scientific">marine metagenome</name>
    <dbReference type="NCBI Taxonomy" id="408172"/>
    <lineage>
        <taxon>unclassified sequences</taxon>
        <taxon>metagenomes</taxon>
        <taxon>ecological metagenomes</taxon>
    </lineage>
</organism>
<name>A0A383E1J5_9ZZZZ</name>
<dbReference type="AlphaFoldDB" id="A0A383E1J5"/>
<proteinExistence type="predicted"/>
<reference evidence="1" key="1">
    <citation type="submission" date="2018-05" db="EMBL/GenBank/DDBJ databases">
        <authorList>
            <person name="Lanie J.A."/>
            <person name="Ng W.-L."/>
            <person name="Kazmierczak K.M."/>
            <person name="Andrzejewski T.M."/>
            <person name="Davidsen T.M."/>
            <person name="Wayne K.J."/>
            <person name="Tettelin H."/>
            <person name="Glass J.I."/>
            <person name="Rusch D."/>
            <person name="Podicherti R."/>
            <person name="Tsui H.-C.T."/>
            <person name="Winkler M.E."/>
        </authorList>
    </citation>
    <scope>NUCLEOTIDE SEQUENCE</scope>
</reference>
<accession>A0A383E1J5</accession>
<evidence type="ECO:0000313" key="1">
    <source>
        <dbReference type="EMBL" id="SVE50434.1"/>
    </source>
</evidence>